<feature type="binding site" evidence="9">
    <location>
        <position position="39"/>
    </location>
    <ligand>
        <name>Mg(2+)</name>
        <dbReference type="ChEBI" id="CHEBI:18420"/>
        <label>1</label>
    </ligand>
</feature>
<evidence type="ECO:0000256" key="6">
    <source>
        <dbReference type="ARBA" id="ARBA00022801"/>
    </source>
</evidence>
<dbReference type="AlphaFoldDB" id="A0A974CCD0"/>
<dbReference type="PANTHER" id="PTHR22748:SF26">
    <property type="entry name" value="ENDONUCLEASE_EXONUCLEASE_PHOSPHATASE DOMAIN-CONTAINING PROTEIN"/>
    <property type="match status" value="1"/>
</dbReference>
<comment type="catalytic activity">
    <reaction evidence="1">
        <text>Exonucleolytic cleavage in the 3'- to 5'-direction to yield nucleoside 5'-phosphates.</text>
        <dbReference type="EC" id="3.1.11.2"/>
    </reaction>
</comment>
<evidence type="ECO:0000259" key="10">
    <source>
        <dbReference type="Pfam" id="PF03372"/>
    </source>
</evidence>
<dbReference type="EC" id="3.1.11.2" evidence="3"/>
<dbReference type="InterPro" id="IPR005135">
    <property type="entry name" value="Endo/exonuclease/phosphatase"/>
</dbReference>
<evidence type="ECO:0000256" key="1">
    <source>
        <dbReference type="ARBA" id="ARBA00000493"/>
    </source>
</evidence>
<evidence type="ECO:0000313" key="11">
    <source>
        <dbReference type="EMBL" id="OCT70302.1"/>
    </source>
</evidence>
<dbReference type="GO" id="GO:0008311">
    <property type="term" value="F:double-stranded DNA 3'-5' DNA exonuclease activity"/>
    <property type="evidence" value="ECO:0007669"/>
    <property type="project" value="UniProtKB-EC"/>
</dbReference>
<dbReference type="GO" id="GO:0046872">
    <property type="term" value="F:metal ion binding"/>
    <property type="evidence" value="ECO:0007669"/>
    <property type="project" value="UniProtKB-KW"/>
</dbReference>
<evidence type="ECO:0000256" key="4">
    <source>
        <dbReference type="ARBA" id="ARBA00022723"/>
    </source>
</evidence>
<evidence type="ECO:0000256" key="2">
    <source>
        <dbReference type="ARBA" id="ARBA00007092"/>
    </source>
</evidence>
<dbReference type="GO" id="GO:0006284">
    <property type="term" value="P:base-excision repair"/>
    <property type="evidence" value="ECO:0007669"/>
    <property type="project" value="TreeGrafter"/>
</dbReference>
<dbReference type="Gene3D" id="3.60.10.10">
    <property type="entry name" value="Endonuclease/exonuclease/phosphatase"/>
    <property type="match status" value="2"/>
</dbReference>
<dbReference type="GO" id="GO:0003906">
    <property type="term" value="F:DNA-(apurinic or apyrimidinic site) endonuclease activity"/>
    <property type="evidence" value="ECO:0007669"/>
    <property type="project" value="TreeGrafter"/>
</dbReference>
<dbReference type="InterPro" id="IPR004808">
    <property type="entry name" value="AP_endonuc_1"/>
</dbReference>
<organism evidence="11 12">
    <name type="scientific">Xenopus laevis</name>
    <name type="common">African clawed frog</name>
    <dbReference type="NCBI Taxonomy" id="8355"/>
    <lineage>
        <taxon>Eukaryota</taxon>
        <taxon>Metazoa</taxon>
        <taxon>Chordata</taxon>
        <taxon>Craniata</taxon>
        <taxon>Vertebrata</taxon>
        <taxon>Euteleostomi</taxon>
        <taxon>Amphibia</taxon>
        <taxon>Batrachia</taxon>
        <taxon>Anura</taxon>
        <taxon>Pipoidea</taxon>
        <taxon>Pipidae</taxon>
        <taxon>Xenopodinae</taxon>
        <taxon>Xenopus</taxon>
        <taxon>Xenopus</taxon>
    </lineage>
</organism>
<feature type="domain" description="Endonuclease/exonuclease/phosphatase" evidence="10">
    <location>
        <begin position="7"/>
        <end position="102"/>
    </location>
</feature>
<dbReference type="SUPFAM" id="SSF56219">
    <property type="entry name" value="DNase I-like"/>
    <property type="match status" value="1"/>
</dbReference>
<keyword evidence="8" id="KW-0234">DNA repair</keyword>
<comment type="cofactor">
    <cofactor evidence="9">
        <name>Mg(2+)</name>
        <dbReference type="ChEBI" id="CHEBI:18420"/>
    </cofactor>
    <cofactor evidence="9">
        <name>Mn(2+)</name>
        <dbReference type="ChEBI" id="CHEBI:29035"/>
    </cofactor>
    <text evidence="9">Probably binds two magnesium or manganese ions per subunit.</text>
</comment>
<keyword evidence="5" id="KW-0227">DNA damage</keyword>
<dbReference type="Proteomes" id="UP000694892">
    <property type="component" value="Chromosome 7S"/>
</dbReference>
<keyword evidence="7 9" id="KW-0460">Magnesium</keyword>
<name>A0A974CCD0_XENLA</name>
<sequence length="280" mass="31740">MAELTIISHNVRGLNSPTKRSVAAKYYRNLKADIIALQETHLADGSSFPYLHKQYSQVYYTTFPSKRRGVAFYIKSALGFQMTTVVKDPNSQYIILQGTLLGKFYTLVNVYAPSEGQKDKTPSSRMYIHKPPTTLTKSLKSLALVDAWRSLHPTANNYTFFSYPHQVYSSIDYFFTPIHMLCQITEAVIHPITWSDHAAIGITMMYRPILGPRTSWRLNEALLSIPNVSEEVANDLEQYFLNNLDPALSMGVIWAAHKATIRGSFIKLGSRLKKIVNKLL</sequence>
<dbReference type="EMBL" id="CM004479">
    <property type="protein sequence ID" value="OCT70302.1"/>
    <property type="molecule type" value="Genomic_DNA"/>
</dbReference>
<gene>
    <name evidence="11" type="ORF">XELAEV_18037225mg</name>
</gene>
<keyword evidence="6" id="KW-0378">Hydrolase</keyword>
<dbReference type="GO" id="GO:0008081">
    <property type="term" value="F:phosphoric diester hydrolase activity"/>
    <property type="evidence" value="ECO:0007669"/>
    <property type="project" value="TreeGrafter"/>
</dbReference>
<keyword evidence="9" id="KW-0464">Manganese</keyword>
<protein>
    <recommendedName>
        <fullName evidence="3">exodeoxyribonuclease III</fullName>
        <ecNumber evidence="3">3.1.11.2</ecNumber>
    </recommendedName>
</protein>
<keyword evidence="4 9" id="KW-0479">Metal-binding</keyword>
<reference evidence="12" key="1">
    <citation type="journal article" date="2016" name="Nature">
        <title>Genome evolution in the allotetraploid frog Xenopus laevis.</title>
        <authorList>
            <person name="Session A.M."/>
            <person name="Uno Y."/>
            <person name="Kwon T."/>
            <person name="Chapman J.A."/>
            <person name="Toyoda A."/>
            <person name="Takahashi S."/>
            <person name="Fukui A."/>
            <person name="Hikosaka A."/>
            <person name="Suzuki A."/>
            <person name="Kondo M."/>
            <person name="van Heeringen S.J."/>
            <person name="Quigley I."/>
            <person name="Heinz S."/>
            <person name="Ogino H."/>
            <person name="Ochi H."/>
            <person name="Hellsten U."/>
            <person name="Lyons J.B."/>
            <person name="Simakov O."/>
            <person name="Putnam N."/>
            <person name="Stites J."/>
            <person name="Kuroki Y."/>
            <person name="Tanaka T."/>
            <person name="Michiue T."/>
            <person name="Watanabe M."/>
            <person name="Bogdanovic O."/>
            <person name="Lister R."/>
            <person name="Georgiou G."/>
            <person name="Paranjpe S.S."/>
            <person name="van Kruijsbergen I."/>
            <person name="Shu S."/>
            <person name="Carlson J."/>
            <person name="Kinoshita T."/>
            <person name="Ohta Y."/>
            <person name="Mawaribuchi S."/>
            <person name="Jenkins J."/>
            <person name="Grimwood J."/>
            <person name="Schmutz J."/>
            <person name="Mitros T."/>
            <person name="Mozaffari S.V."/>
            <person name="Suzuki Y."/>
            <person name="Haramoto Y."/>
            <person name="Yamamoto T.S."/>
            <person name="Takagi C."/>
            <person name="Heald R."/>
            <person name="Miller K."/>
            <person name="Haudenschild C."/>
            <person name="Kitzman J."/>
            <person name="Nakayama T."/>
            <person name="Izutsu Y."/>
            <person name="Robert J."/>
            <person name="Fortriede J."/>
            <person name="Burns K."/>
            <person name="Lotay V."/>
            <person name="Karimi K."/>
            <person name="Yasuoka Y."/>
            <person name="Dichmann D.S."/>
            <person name="Flajnik M.F."/>
            <person name="Houston D.W."/>
            <person name="Shendure J."/>
            <person name="DuPasquier L."/>
            <person name="Vize P.D."/>
            <person name="Zorn A.M."/>
            <person name="Ito M."/>
            <person name="Marcotte E.M."/>
            <person name="Wallingford J.B."/>
            <person name="Ito Y."/>
            <person name="Asashima M."/>
            <person name="Ueno N."/>
            <person name="Matsuda Y."/>
            <person name="Veenstra G.J."/>
            <person name="Fujiyama A."/>
            <person name="Harland R.M."/>
            <person name="Taira M."/>
            <person name="Rokhsar D.S."/>
        </authorList>
    </citation>
    <scope>NUCLEOTIDE SEQUENCE [LARGE SCALE GENOMIC DNA]</scope>
    <source>
        <strain evidence="12">J</strain>
    </source>
</reference>
<dbReference type="GO" id="GO:0005634">
    <property type="term" value="C:nucleus"/>
    <property type="evidence" value="ECO:0007669"/>
    <property type="project" value="TreeGrafter"/>
</dbReference>
<evidence type="ECO:0000256" key="7">
    <source>
        <dbReference type="ARBA" id="ARBA00022842"/>
    </source>
</evidence>
<evidence type="ECO:0000256" key="5">
    <source>
        <dbReference type="ARBA" id="ARBA00022763"/>
    </source>
</evidence>
<feature type="binding site" evidence="9">
    <location>
        <position position="10"/>
    </location>
    <ligand>
        <name>Mg(2+)</name>
        <dbReference type="ChEBI" id="CHEBI:18420"/>
        <label>1</label>
    </ligand>
</feature>
<evidence type="ECO:0000256" key="9">
    <source>
        <dbReference type="PIRSR" id="PIRSR604808-2"/>
    </source>
</evidence>
<dbReference type="Pfam" id="PF03372">
    <property type="entry name" value="Exo_endo_phos"/>
    <property type="match status" value="1"/>
</dbReference>
<evidence type="ECO:0000313" key="12">
    <source>
        <dbReference type="Proteomes" id="UP000694892"/>
    </source>
</evidence>
<dbReference type="InterPro" id="IPR036691">
    <property type="entry name" value="Endo/exonu/phosph_ase_sf"/>
</dbReference>
<dbReference type="OMA" id="INFCINQ"/>
<evidence type="ECO:0000256" key="8">
    <source>
        <dbReference type="ARBA" id="ARBA00023204"/>
    </source>
</evidence>
<proteinExistence type="inferred from homology"/>
<evidence type="ECO:0000256" key="3">
    <source>
        <dbReference type="ARBA" id="ARBA00012115"/>
    </source>
</evidence>
<dbReference type="PANTHER" id="PTHR22748">
    <property type="entry name" value="AP ENDONUCLEASE"/>
    <property type="match status" value="1"/>
</dbReference>
<dbReference type="CDD" id="cd09076">
    <property type="entry name" value="L1-EN"/>
    <property type="match status" value="1"/>
</dbReference>
<comment type="similarity">
    <text evidence="2">Belongs to the DNA repair enzymes AP/ExoA family.</text>
</comment>
<accession>A0A974CCD0</accession>